<comment type="similarity">
    <text evidence="3">Belongs to the Integrator subunit 3 family.</text>
</comment>
<feature type="compositionally biased region" description="Polar residues" evidence="6">
    <location>
        <begin position="1343"/>
        <end position="1353"/>
    </location>
</feature>
<name>A0A5K3EMF1_MESCO</name>
<dbReference type="WBParaSite" id="MCU_001628-RA">
    <property type="protein sequence ID" value="MCU_001628-RA"/>
    <property type="gene ID" value="MCU_001628"/>
</dbReference>
<proteinExistence type="inferred from homology"/>
<dbReference type="GO" id="GO:0005737">
    <property type="term" value="C:cytoplasm"/>
    <property type="evidence" value="ECO:0007669"/>
    <property type="project" value="UniProtKB-SubCell"/>
</dbReference>
<keyword evidence="5" id="KW-0539">Nucleus</keyword>
<evidence type="ECO:0000256" key="5">
    <source>
        <dbReference type="ARBA" id="ARBA00023242"/>
    </source>
</evidence>
<feature type="domain" description="Ints3-like C-terminal" evidence="8">
    <location>
        <begin position="756"/>
        <end position="1190"/>
    </location>
</feature>
<dbReference type="Pfam" id="PF10189">
    <property type="entry name" value="Ints3_N"/>
    <property type="match status" value="1"/>
</dbReference>
<comment type="subcellular location">
    <subcellularLocation>
        <location evidence="2">Cytoplasm</location>
    </subcellularLocation>
    <subcellularLocation>
        <location evidence="1">Nucleus</location>
    </subcellularLocation>
</comment>
<feature type="compositionally biased region" description="Acidic residues" evidence="6">
    <location>
        <begin position="1313"/>
        <end position="1329"/>
    </location>
</feature>
<feature type="region of interest" description="Disordered" evidence="6">
    <location>
        <begin position="535"/>
        <end position="640"/>
    </location>
</feature>
<reference evidence="9" key="1">
    <citation type="submission" date="2019-11" db="UniProtKB">
        <authorList>
            <consortium name="WormBaseParasite"/>
        </authorList>
    </citation>
    <scope>IDENTIFICATION</scope>
</reference>
<evidence type="ECO:0000313" key="9">
    <source>
        <dbReference type="WBParaSite" id="MCU_001628-RA"/>
    </source>
</evidence>
<accession>A0A5K3EMF1</accession>
<feature type="domain" description="Integrator complex subunit 3 N-terminal" evidence="7">
    <location>
        <begin position="54"/>
        <end position="466"/>
    </location>
</feature>
<organism evidence="9">
    <name type="scientific">Mesocestoides corti</name>
    <name type="common">Flatworm</name>
    <dbReference type="NCBI Taxonomy" id="53468"/>
    <lineage>
        <taxon>Eukaryota</taxon>
        <taxon>Metazoa</taxon>
        <taxon>Spiralia</taxon>
        <taxon>Lophotrochozoa</taxon>
        <taxon>Platyhelminthes</taxon>
        <taxon>Cestoda</taxon>
        <taxon>Eucestoda</taxon>
        <taxon>Cyclophyllidea</taxon>
        <taxon>Mesocestoididae</taxon>
        <taxon>Mesocestoides</taxon>
    </lineage>
</organism>
<feature type="compositionally biased region" description="Low complexity" evidence="6">
    <location>
        <begin position="1202"/>
        <end position="1213"/>
    </location>
</feature>
<dbReference type="InterPro" id="IPR056518">
    <property type="entry name" value="HEAT_Ints3_C"/>
</dbReference>
<protein>
    <submittedName>
        <fullName evidence="9">Ints3_N domain-containing protein</fullName>
    </submittedName>
</protein>
<feature type="compositionally biased region" description="Pro residues" evidence="6">
    <location>
        <begin position="567"/>
        <end position="581"/>
    </location>
</feature>
<feature type="compositionally biased region" description="Basic residues" evidence="6">
    <location>
        <begin position="1354"/>
        <end position="1364"/>
    </location>
</feature>
<dbReference type="GO" id="GO:0005634">
    <property type="term" value="C:nucleus"/>
    <property type="evidence" value="ECO:0007669"/>
    <property type="project" value="UniProtKB-SubCell"/>
</dbReference>
<feature type="compositionally biased region" description="Acidic residues" evidence="6">
    <location>
        <begin position="1291"/>
        <end position="1304"/>
    </location>
</feature>
<dbReference type="PANTHER" id="PTHR13587:SF7">
    <property type="entry name" value="INTEGRATOR COMPLEX SUBUNIT 3"/>
    <property type="match status" value="1"/>
</dbReference>
<evidence type="ECO:0000259" key="7">
    <source>
        <dbReference type="Pfam" id="PF10189"/>
    </source>
</evidence>
<feature type="region of interest" description="Disordered" evidence="6">
    <location>
        <begin position="508"/>
        <end position="527"/>
    </location>
</feature>
<feature type="region of interest" description="Disordered" evidence="6">
    <location>
        <begin position="1202"/>
        <end position="1403"/>
    </location>
</feature>
<dbReference type="InterPro" id="IPR019333">
    <property type="entry name" value="INTS3_N"/>
</dbReference>
<feature type="compositionally biased region" description="Low complexity" evidence="6">
    <location>
        <begin position="629"/>
        <end position="640"/>
    </location>
</feature>
<evidence type="ECO:0000256" key="1">
    <source>
        <dbReference type="ARBA" id="ARBA00004123"/>
    </source>
</evidence>
<dbReference type="InterPro" id="IPR045334">
    <property type="entry name" value="INTS3"/>
</dbReference>
<dbReference type="PANTHER" id="PTHR13587">
    <property type="entry name" value="INTEGRATOR COMPLEX SUBUNIT 3"/>
    <property type="match status" value="1"/>
</dbReference>
<evidence type="ECO:0000256" key="4">
    <source>
        <dbReference type="ARBA" id="ARBA00022490"/>
    </source>
</evidence>
<evidence type="ECO:0000256" key="6">
    <source>
        <dbReference type="SAM" id="MobiDB-lite"/>
    </source>
</evidence>
<evidence type="ECO:0000259" key="8">
    <source>
        <dbReference type="Pfam" id="PF24566"/>
    </source>
</evidence>
<feature type="compositionally biased region" description="Acidic residues" evidence="6">
    <location>
        <begin position="1370"/>
        <end position="1381"/>
    </location>
</feature>
<dbReference type="Pfam" id="PF24566">
    <property type="entry name" value="HEAT_Ints3_C"/>
    <property type="match status" value="1"/>
</dbReference>
<feature type="compositionally biased region" description="Polar residues" evidence="6">
    <location>
        <begin position="599"/>
        <end position="628"/>
    </location>
</feature>
<feature type="compositionally biased region" description="Basic and acidic residues" evidence="6">
    <location>
        <begin position="1234"/>
        <end position="1248"/>
    </location>
</feature>
<keyword evidence="4" id="KW-0963">Cytoplasm</keyword>
<sequence>MAVQVKPLLSLTPIEVLPKFIKNLEDAAKFVKKLKETDPDIVSSAVNRSGSEDDHRMLHGGLIYLALTEPETRRTCLHDILLTSRDNLNYALSELTRLVAEAWPKMLQPVRKSMLAILAELIATRGANVDILVLHVFRRMPSGDLSSLNLWLIQSVLDLLIRNREWLEHEDRKPFLLPLAVYTFLRLIPDHLNGSPSSSSKGFDPAVSSTIATLFQRESNFVVETLRKDFDRCASIGRDLIRLLHPLSRTEPFQRLWNDIFNNISSLSNIHTSVNSVLDIATPQYFAQTLIPQDMEVWIRWMLRNVHCASGFPVRRYQEFFHKKFFSTQESLNLRVCLVRYIVNSFYPDNDMLASSLIPRWNVISWLISQCTCQTTCQSMKLALFFDWFFFKPNECIMNVEPAILAIANNLSSRFQPFGLVLVEYLTKTAANFCPALTERIAMSVRSGLEDMLRLGVIRSISPFLDILLRASPEIYRNFSSLIGPLVDSTLPIPSAIGPGCGSASTPIPVANEVGGGSGGGSTDDALAHSSALNLSAVNPSATGPPTDPRLRRHTLTSSTPKNGGPHSPPVLPPKPRPRSPSPDGCGRFSPPPIPYVDLSSSGVLSSADTKSQTPSTKPQKQSESKLQSSPLPSAVSPSVTPIREKLSALPNNFESFASPEYRIGPNSSGDSVQQRIDDLRRKFQFYQLRYLYKMKTDVDVNGLIGQFDGQIREDLENLASAAKAAGIFREAEAVIEETPASTPNSSSTDDAALTDMCEAMQGLIDSVLDDDFPDDLAVAGRIADIVCQLCLPLFDAAGGDWGSNGVANHRALATLLPSHLPITQEQIDASLASPVFVPLRNLCEMSRGNNKREILLLLLTEIQIRQPRIGYHLLYFLAVSTVNDEKMMAYRSFCASQENPNVVACLQRDMQLLADDNRFLFCYLLPTVWSVFSNDLANNTDFIRLIVGKIDPSQANYLVCEILRGHLNFFHRPNITDVLKASLDWTSMEQFFFWQLVNAHELPTKTFLPLISLVDGQKHPEACSHLLLLLQLEKPTNEVVRLLLSRGISNLNSTATSSTTDDLLSVTALHYWGCPGRLNAQRFAEILGSMINATVSGLRAAHDGEESASAAKKRNGVKSGSGLEHLSLLVSILTHLDCMRRKCRNIARKKAGICWVLEAAEIQSSLQQVIHSAGVPTHVKDRFADLLSLVEDDSIDVQQTTTTTRAGGVTRSSRQDASDLVGGGSSKGGHSLRNLDSRRAAEAERRRSAVTSSNMRRKPRRKSDEDGEDSGSNSSSDEDVGSDGVLAFDDSLDPAVDDEEQEDGERVSSTPDDSDENSSESVIDDDEEPVSRGKKRPARGRTTANKKQSQVSLKKKGPSKSRKTVVIVESDEDGEESEPEDTPRVTGAPKRRKMVSRRLLDD</sequence>
<evidence type="ECO:0000256" key="3">
    <source>
        <dbReference type="ARBA" id="ARBA00006130"/>
    </source>
</evidence>
<evidence type="ECO:0000256" key="2">
    <source>
        <dbReference type="ARBA" id="ARBA00004496"/>
    </source>
</evidence>